<gene>
    <name evidence="2" type="ORF">DAEQUDRAFT_119443</name>
</gene>
<feature type="region of interest" description="Disordered" evidence="1">
    <location>
        <begin position="48"/>
        <end position="75"/>
    </location>
</feature>
<evidence type="ECO:0000313" key="2">
    <source>
        <dbReference type="EMBL" id="KZT63484.1"/>
    </source>
</evidence>
<reference evidence="2 3" key="1">
    <citation type="journal article" date="2016" name="Mol. Biol. Evol.">
        <title>Comparative Genomics of Early-Diverging Mushroom-Forming Fungi Provides Insights into the Origins of Lignocellulose Decay Capabilities.</title>
        <authorList>
            <person name="Nagy L.G."/>
            <person name="Riley R."/>
            <person name="Tritt A."/>
            <person name="Adam C."/>
            <person name="Daum C."/>
            <person name="Floudas D."/>
            <person name="Sun H."/>
            <person name="Yadav J.S."/>
            <person name="Pangilinan J."/>
            <person name="Larsson K.H."/>
            <person name="Matsuura K."/>
            <person name="Barry K."/>
            <person name="Labutti K."/>
            <person name="Kuo R."/>
            <person name="Ohm R.A."/>
            <person name="Bhattacharya S.S."/>
            <person name="Shirouzu T."/>
            <person name="Yoshinaga Y."/>
            <person name="Martin F.M."/>
            <person name="Grigoriev I.V."/>
            <person name="Hibbett D.S."/>
        </authorList>
    </citation>
    <scope>NUCLEOTIDE SEQUENCE [LARGE SCALE GENOMIC DNA]</scope>
    <source>
        <strain evidence="2 3">L-15889</strain>
    </source>
</reference>
<feature type="region of interest" description="Disordered" evidence="1">
    <location>
        <begin position="1"/>
        <end position="31"/>
    </location>
</feature>
<name>A0A165KRJ9_9APHY</name>
<evidence type="ECO:0000256" key="1">
    <source>
        <dbReference type="SAM" id="MobiDB-lite"/>
    </source>
</evidence>
<protein>
    <submittedName>
        <fullName evidence="2">Uncharacterized protein</fullName>
    </submittedName>
</protein>
<dbReference type="AlphaFoldDB" id="A0A165KRJ9"/>
<organism evidence="2 3">
    <name type="scientific">Daedalea quercina L-15889</name>
    <dbReference type="NCBI Taxonomy" id="1314783"/>
    <lineage>
        <taxon>Eukaryota</taxon>
        <taxon>Fungi</taxon>
        <taxon>Dikarya</taxon>
        <taxon>Basidiomycota</taxon>
        <taxon>Agaricomycotina</taxon>
        <taxon>Agaricomycetes</taxon>
        <taxon>Polyporales</taxon>
        <taxon>Fomitopsis</taxon>
    </lineage>
</organism>
<feature type="region of interest" description="Disordered" evidence="1">
    <location>
        <begin position="91"/>
        <end position="124"/>
    </location>
</feature>
<proteinExistence type="predicted"/>
<accession>A0A165KRJ9</accession>
<feature type="compositionally biased region" description="Polar residues" evidence="1">
    <location>
        <begin position="91"/>
        <end position="121"/>
    </location>
</feature>
<keyword evidence="3" id="KW-1185">Reference proteome</keyword>
<dbReference type="EMBL" id="KV429179">
    <property type="protein sequence ID" value="KZT63484.1"/>
    <property type="molecule type" value="Genomic_DNA"/>
</dbReference>
<sequence length="470" mass="50197">MDSIAFSSSPAAATHSSASSPGDDADYENTSIDELDALLIFEDVVPASSSPLSSSPFAETPDDDNDIASTVSGAISRRPADFTLAPVTLASASSNHSGGTHTVSSESTHASGWTKESQELGSSVPAYDTPENLEIQHADDFPDSPPRHTSFATRLHELLLVVQHERSRLNRRTVSLSSRTADYADAGEELSSSHRGEDSIPPSVDLGPASAQEHHGLFAGDAGANISSVRSSASLEHPTVLDQCLVPEISSSATGGQAHADTGASVREENESPDYWTYFPDSISAAVSYDDGWLQTSSGNLTDSSAYIKSEDRRSETEAGHSAYTHTLTLSVGPGTSKPSSNSVISRKRSLVPPGSPVANDVTGLSAPAVDIVDPQERQKKRVKREEQPDNIPGPVSTRSRFFPHKRTVEAVSKLRGFVHRSSDAFTPKQHMYAHRAASLRRADSLRSEDTSYVGPEPEVRYWSTGLPVC</sequence>
<feature type="compositionally biased region" description="Low complexity" evidence="1">
    <location>
        <begin position="1"/>
        <end position="20"/>
    </location>
</feature>
<dbReference type="Proteomes" id="UP000076727">
    <property type="component" value="Unassembled WGS sequence"/>
</dbReference>
<feature type="region of interest" description="Disordered" evidence="1">
    <location>
        <begin position="186"/>
        <end position="210"/>
    </location>
</feature>
<feature type="region of interest" description="Disordered" evidence="1">
    <location>
        <begin position="328"/>
        <end position="400"/>
    </location>
</feature>
<evidence type="ECO:0000313" key="3">
    <source>
        <dbReference type="Proteomes" id="UP000076727"/>
    </source>
</evidence>